<feature type="transmembrane region" description="Helical" evidence="6">
    <location>
        <begin position="239"/>
        <end position="259"/>
    </location>
</feature>
<sequence length="322" mass="35351">MSDNEDPERENLLAKEEKLPSKREQLSSWFSSKACKEYGLLLVLLFSQFSALCTDTFLFPFFPQEAKSKGLNHLEIGAVFSSFELARFITAPMLGYLLSWISPRTTCIAATICLATTCIALGLVTYAPNQMFLPLCITIRILAGSATASLTVSVMTILLKHTTFHTSTVVSLLEMLQGGGYAVGPALGSALHQIGGYTCMFWTVGGVIGATFLAQLFVVPEICNENKSQSLSSLHMLKLPGVIVLVLHCFAYKFVFGTSSTETGLYFGLWSSLYLVGCPMFTKIIIKGYTYSMMTSAWCMSILINFFCGPSPLLNFIFHGQR</sequence>
<feature type="transmembrane region" description="Helical" evidence="6">
    <location>
        <begin position="108"/>
        <end position="127"/>
    </location>
</feature>
<protein>
    <recommendedName>
        <fullName evidence="9">SLC18B1</fullName>
    </recommendedName>
</protein>
<name>A0A7J7J9U0_BUGNE</name>
<dbReference type="PANTHER" id="PTHR23506">
    <property type="entry name" value="GH10249P"/>
    <property type="match status" value="1"/>
</dbReference>
<organism evidence="7 8">
    <name type="scientific">Bugula neritina</name>
    <name type="common">Brown bryozoan</name>
    <name type="synonym">Sertularia neritina</name>
    <dbReference type="NCBI Taxonomy" id="10212"/>
    <lineage>
        <taxon>Eukaryota</taxon>
        <taxon>Metazoa</taxon>
        <taxon>Spiralia</taxon>
        <taxon>Lophotrochozoa</taxon>
        <taxon>Bryozoa</taxon>
        <taxon>Gymnolaemata</taxon>
        <taxon>Cheilostomatida</taxon>
        <taxon>Flustrina</taxon>
        <taxon>Buguloidea</taxon>
        <taxon>Bugulidae</taxon>
        <taxon>Bugula</taxon>
    </lineage>
</organism>
<dbReference type="Gene3D" id="1.20.1250.20">
    <property type="entry name" value="MFS general substrate transporter like domains"/>
    <property type="match status" value="1"/>
</dbReference>
<dbReference type="EMBL" id="VXIV02002862">
    <property type="protein sequence ID" value="KAF6022351.1"/>
    <property type="molecule type" value="Genomic_DNA"/>
</dbReference>
<dbReference type="InterPro" id="IPR036259">
    <property type="entry name" value="MFS_trans_sf"/>
</dbReference>
<accession>A0A7J7J9U0</accession>
<evidence type="ECO:0000256" key="1">
    <source>
        <dbReference type="ARBA" id="ARBA00004141"/>
    </source>
</evidence>
<feature type="transmembrane region" description="Helical" evidence="6">
    <location>
        <begin position="74"/>
        <end position="96"/>
    </location>
</feature>
<proteinExistence type="predicted"/>
<feature type="transmembrane region" description="Helical" evidence="6">
    <location>
        <begin position="298"/>
        <end position="318"/>
    </location>
</feature>
<dbReference type="AlphaFoldDB" id="A0A7J7J9U0"/>
<evidence type="ECO:0008006" key="9">
    <source>
        <dbReference type="Google" id="ProtNLM"/>
    </source>
</evidence>
<keyword evidence="2" id="KW-0813">Transport</keyword>
<evidence type="ECO:0000256" key="2">
    <source>
        <dbReference type="ARBA" id="ARBA00022448"/>
    </source>
</evidence>
<feature type="transmembrane region" description="Helical" evidence="6">
    <location>
        <begin position="265"/>
        <end position="286"/>
    </location>
</feature>
<feature type="transmembrane region" description="Helical" evidence="6">
    <location>
        <begin position="194"/>
        <end position="218"/>
    </location>
</feature>
<evidence type="ECO:0000256" key="6">
    <source>
        <dbReference type="SAM" id="Phobius"/>
    </source>
</evidence>
<keyword evidence="5 6" id="KW-0472">Membrane</keyword>
<dbReference type="GO" id="GO:0016020">
    <property type="term" value="C:membrane"/>
    <property type="evidence" value="ECO:0007669"/>
    <property type="project" value="UniProtKB-SubCell"/>
</dbReference>
<dbReference type="SUPFAM" id="SSF103473">
    <property type="entry name" value="MFS general substrate transporter"/>
    <property type="match status" value="1"/>
</dbReference>
<keyword evidence="3 6" id="KW-0812">Transmembrane</keyword>
<evidence type="ECO:0000256" key="4">
    <source>
        <dbReference type="ARBA" id="ARBA00022989"/>
    </source>
</evidence>
<dbReference type="Pfam" id="PF07690">
    <property type="entry name" value="MFS_1"/>
    <property type="match status" value="1"/>
</dbReference>
<reference evidence="7" key="1">
    <citation type="submission" date="2020-06" db="EMBL/GenBank/DDBJ databases">
        <title>Draft genome of Bugula neritina, a colonial animal packing powerful symbionts and potential medicines.</title>
        <authorList>
            <person name="Rayko M."/>
        </authorList>
    </citation>
    <scope>NUCLEOTIDE SEQUENCE [LARGE SCALE GENOMIC DNA]</scope>
    <source>
        <strain evidence="7">Kwan_BN1</strain>
    </source>
</reference>
<dbReference type="Proteomes" id="UP000593567">
    <property type="component" value="Unassembled WGS sequence"/>
</dbReference>
<comment type="caution">
    <text evidence="7">The sequence shown here is derived from an EMBL/GenBank/DDBJ whole genome shotgun (WGS) entry which is preliminary data.</text>
</comment>
<evidence type="ECO:0000313" key="8">
    <source>
        <dbReference type="Proteomes" id="UP000593567"/>
    </source>
</evidence>
<dbReference type="InterPro" id="IPR011701">
    <property type="entry name" value="MFS"/>
</dbReference>
<evidence type="ECO:0000313" key="7">
    <source>
        <dbReference type="EMBL" id="KAF6022351.1"/>
    </source>
</evidence>
<keyword evidence="8" id="KW-1185">Reference proteome</keyword>
<keyword evidence="4 6" id="KW-1133">Transmembrane helix</keyword>
<dbReference type="GO" id="GO:0022857">
    <property type="term" value="F:transmembrane transporter activity"/>
    <property type="evidence" value="ECO:0007669"/>
    <property type="project" value="InterPro"/>
</dbReference>
<comment type="subcellular location">
    <subcellularLocation>
        <location evidence="1">Membrane</location>
        <topology evidence="1">Multi-pass membrane protein</topology>
    </subcellularLocation>
</comment>
<feature type="transmembrane region" description="Helical" evidence="6">
    <location>
        <begin position="38"/>
        <end position="62"/>
    </location>
</feature>
<dbReference type="InterPro" id="IPR050930">
    <property type="entry name" value="MFS_Vesicular_Transporter"/>
</dbReference>
<gene>
    <name evidence="7" type="ORF">EB796_019339</name>
</gene>
<evidence type="ECO:0000256" key="3">
    <source>
        <dbReference type="ARBA" id="ARBA00022692"/>
    </source>
</evidence>
<dbReference type="OrthoDB" id="497880at2759"/>
<dbReference type="PANTHER" id="PTHR23506:SF26">
    <property type="entry name" value="MFS-TYPE TRANSPORTER SLC18B1"/>
    <property type="match status" value="1"/>
</dbReference>
<evidence type="ECO:0000256" key="5">
    <source>
        <dbReference type="ARBA" id="ARBA00023136"/>
    </source>
</evidence>
<feature type="transmembrane region" description="Helical" evidence="6">
    <location>
        <begin position="139"/>
        <end position="159"/>
    </location>
</feature>